<comment type="caution">
    <text evidence="5">The sequence shown here is derived from an EMBL/GenBank/DDBJ whole genome shotgun (WGS) entry which is preliminary data.</text>
</comment>
<dbReference type="RefSeq" id="WP_208494897.1">
    <property type="nucleotide sequence ID" value="NZ_JAGFNP010000002.1"/>
</dbReference>
<dbReference type="Gene3D" id="2.160.20.20">
    <property type="match status" value="1"/>
</dbReference>
<keyword evidence="3" id="KW-1133">Transmembrane helix</keyword>
<dbReference type="EMBL" id="JAGFNP010000002">
    <property type="protein sequence ID" value="MBO3732109.1"/>
    <property type="molecule type" value="Genomic_DNA"/>
</dbReference>
<feature type="compositionally biased region" description="Low complexity" evidence="2">
    <location>
        <begin position="619"/>
        <end position="639"/>
    </location>
</feature>
<dbReference type="NCBIfam" id="TIGR02601">
    <property type="entry name" value="autotrns_rpt"/>
    <property type="match status" value="1"/>
</dbReference>
<dbReference type="InterPro" id="IPR011050">
    <property type="entry name" value="Pectin_lyase_fold/virulence"/>
</dbReference>
<name>A0ABS3U018_9ACTN</name>
<proteinExistence type="predicted"/>
<gene>
    <name evidence="5" type="ORF">J5V16_04685</name>
</gene>
<evidence type="ECO:0000313" key="5">
    <source>
        <dbReference type="EMBL" id="MBO3732109.1"/>
    </source>
</evidence>
<keyword evidence="3" id="KW-0812">Transmembrane</keyword>
<evidence type="ECO:0000256" key="3">
    <source>
        <dbReference type="SAM" id="Phobius"/>
    </source>
</evidence>
<keyword evidence="6" id="KW-1185">Reference proteome</keyword>
<accession>A0ABS3U018</accession>
<feature type="transmembrane region" description="Helical" evidence="3">
    <location>
        <begin position="771"/>
        <end position="793"/>
    </location>
</feature>
<dbReference type="InterPro" id="IPR013425">
    <property type="entry name" value="Autotrns_rpt"/>
</dbReference>
<organism evidence="5 6">
    <name type="scientific">Glycomyces niveus</name>
    <dbReference type="NCBI Taxonomy" id="2820287"/>
    <lineage>
        <taxon>Bacteria</taxon>
        <taxon>Bacillati</taxon>
        <taxon>Actinomycetota</taxon>
        <taxon>Actinomycetes</taxon>
        <taxon>Glycomycetales</taxon>
        <taxon>Glycomycetaceae</taxon>
        <taxon>Glycomyces</taxon>
    </lineage>
</organism>
<dbReference type="Pfam" id="PF12951">
    <property type="entry name" value="PATR"/>
    <property type="match status" value="3"/>
</dbReference>
<evidence type="ECO:0000256" key="1">
    <source>
        <dbReference type="ARBA" id="ARBA00022729"/>
    </source>
</evidence>
<dbReference type="SUPFAM" id="SSF51126">
    <property type="entry name" value="Pectin lyase-like"/>
    <property type="match status" value="1"/>
</dbReference>
<feature type="chain" id="PRO_5046543528" evidence="4">
    <location>
        <begin position="41"/>
        <end position="817"/>
    </location>
</feature>
<evidence type="ECO:0000256" key="4">
    <source>
        <dbReference type="SAM" id="SignalP"/>
    </source>
</evidence>
<feature type="region of interest" description="Disordered" evidence="2">
    <location>
        <begin position="598"/>
        <end position="639"/>
    </location>
</feature>
<sequence>MKDSHTLGPPAARGTAWARLLLAALLAFLTVPFAAAPAQAANDITGQIRAGQDVVLNGDAVVNLGSGEEITYGGRFSGVGTLTVRGSGTLILTANSDFSIPEDRQTQTVEARGEPWWWNTIENPDPPAVTVESGATLQYGDGTGTTGLIGHYPYDLPNFEWNALNHHVDGTLIVAVHGGRYHPGNLSGSGFIVQPRGTWDGLSLAGNHTFSGVLYNGTVIHYSQREFLSTMPEVDTVLNQGSFIIDTQEGNDTVLDVDFYSREWGNDINFHSQIFGSKVVVSGVYSWADEGPDYDPSLSDPGLNYEIVPHNHNKRGINIEGALVQWGDGTSDRFFLPGNRDTVYINMHARRMRSHLIFNYNGPVTLSAPISGGIYHDTMSAQGQGDVTIAGTAGNDVTFADQQNYNGATTIEAGAVLRLGAGEEGADGWLLTGGDQTAIVDEGALVVDNVEHETSLEDISGAGSLEQAGSAPLTLTGGIEYTGATTVSGGTLALTGGDLAASEHVELSGEAAVLDLSEVEGQTVNDLSGVAGATVLVPADGLTVASANETAYAGGVEGEGGLVKSGAGTWTYTGTSSATGAWTVAEGVLALGTATAGGTAQDSADNVSGGGTEQGGTDAGNADAGDADGSGTGQASTASGAELTGDLSVEQGLTVHAPSGVGGDLSLGAASTLTVGSNGGLTVGGAATLDGTLAVVYEAGAALPEEISVVTAAGGVSGTFGNLAQDAEVEIGGSSYRITYEADRVVLRTDEPQGAAEAAGDGGSGAAGLPWWAYAIGGCIVLLLIGFGLLAWFRWRRRRGALADDATMELPILKART</sequence>
<dbReference type="Proteomes" id="UP000681341">
    <property type="component" value="Unassembled WGS sequence"/>
</dbReference>
<protein>
    <submittedName>
        <fullName evidence="5">Autotransporter-associated beta strand repeat-containing protein</fullName>
    </submittedName>
</protein>
<keyword evidence="3" id="KW-0472">Membrane</keyword>
<keyword evidence="1 4" id="KW-0732">Signal</keyword>
<feature type="signal peptide" evidence="4">
    <location>
        <begin position="1"/>
        <end position="40"/>
    </location>
</feature>
<dbReference type="InterPro" id="IPR012332">
    <property type="entry name" value="Autotransporter_pectin_lyase_C"/>
</dbReference>
<reference evidence="5 6" key="1">
    <citation type="submission" date="2021-03" db="EMBL/GenBank/DDBJ databases">
        <title>Glycomyces sp. nov., a novel actinomycete isolated from soil.</title>
        <authorList>
            <person name="Yang X."/>
            <person name="Xu X."/>
        </authorList>
    </citation>
    <scope>NUCLEOTIDE SEQUENCE [LARGE SCALE GENOMIC DNA]</scope>
    <source>
        <strain evidence="5 6">NEAU-S30</strain>
    </source>
</reference>
<evidence type="ECO:0000313" key="6">
    <source>
        <dbReference type="Proteomes" id="UP000681341"/>
    </source>
</evidence>
<feature type="compositionally biased region" description="Gly residues" evidence="2">
    <location>
        <begin position="608"/>
        <end position="618"/>
    </location>
</feature>
<evidence type="ECO:0000256" key="2">
    <source>
        <dbReference type="SAM" id="MobiDB-lite"/>
    </source>
</evidence>